<dbReference type="Pfam" id="PF00405">
    <property type="entry name" value="Transferrin"/>
    <property type="match status" value="1"/>
</dbReference>
<dbReference type="VEuPathDB" id="VectorBase:LDEU003664"/>
<dbReference type="FunFam" id="3.40.190.10:FF:000095">
    <property type="entry name" value="Lactotransferrin"/>
    <property type="match status" value="1"/>
</dbReference>
<keyword evidence="2" id="KW-0964">Secreted</keyword>
<dbReference type="CDD" id="cd13529">
    <property type="entry name" value="PBP2_transferrin"/>
    <property type="match status" value="1"/>
</dbReference>
<evidence type="ECO:0000313" key="5">
    <source>
        <dbReference type="Proteomes" id="UP000288716"/>
    </source>
</evidence>
<sequence>TVTKLICNNSKSTLYVTCGEASNQRRIYSLYLQQLLFRPGSRPTPWLTRFFISNSNVSSIEEVPPDRQTWEKYLDNFVTSIEQPLPGCERRNVTFCVTSPTALSKCLDMQKVAYTRRIRPDVRCINPGDSRSACIEAIKNQKADVMTLDAGEMYQAARYEGLRPIARERNSYSNIASYAVAVIRAPSEITSLSMLVNSTSCHAGYNTIEGWIAPVGALIEEGLMEKFECDRAKQVSEFFSGSCVPGAIDYKYRLNATEVLQLCKQCVGDVRGEHFCFDSPSERFAGPAGAFRCLAEGRGDVAFVNHLIPFKYTDGRSFEFWTRSLRSDDFRLLCRQGGQGYLNDYEKCNLAKIPSNFIVMSSNASDNEYIDNVNVVIQLSDELSRKSEHSFKIFGTYYNVSDLIFSDTTTNIIALPEESGYEEALDDYLPILEDMDPEVCGAAFQHSANNLLLSLAILTFYLIFKTNSQ</sequence>
<feature type="domain" description="Transferrin-like" evidence="3">
    <location>
        <begin position="93"/>
        <end position="437"/>
    </location>
</feature>
<dbReference type="GO" id="GO:0005886">
    <property type="term" value="C:plasma membrane"/>
    <property type="evidence" value="ECO:0007669"/>
    <property type="project" value="TreeGrafter"/>
</dbReference>
<dbReference type="EMBL" id="NCKV01001420">
    <property type="protein sequence ID" value="RWS28374.1"/>
    <property type="molecule type" value="Genomic_DNA"/>
</dbReference>
<proteinExistence type="predicted"/>
<reference evidence="4 5" key="1">
    <citation type="journal article" date="2018" name="Gigascience">
        <title>Genomes of trombidid mites reveal novel predicted allergens and laterally-transferred genes associated with secondary metabolism.</title>
        <authorList>
            <person name="Dong X."/>
            <person name="Chaisiri K."/>
            <person name="Xia D."/>
            <person name="Armstrong S.D."/>
            <person name="Fang Y."/>
            <person name="Donnelly M.J."/>
            <person name="Kadowaki T."/>
            <person name="McGarry J.W."/>
            <person name="Darby A.C."/>
            <person name="Makepeace B.L."/>
        </authorList>
    </citation>
    <scope>NUCLEOTIDE SEQUENCE [LARGE SCALE GENOMIC DNA]</scope>
    <source>
        <strain evidence="4">UoL-UT</strain>
    </source>
</reference>
<accession>A0A443SLH4</accession>
<dbReference type="SMART" id="SM00094">
    <property type="entry name" value="TR_FER"/>
    <property type="match status" value="1"/>
</dbReference>
<dbReference type="PANTHER" id="PTHR11485">
    <property type="entry name" value="TRANSFERRIN"/>
    <property type="match status" value="1"/>
</dbReference>
<evidence type="ECO:0000313" key="4">
    <source>
        <dbReference type="EMBL" id="RWS28374.1"/>
    </source>
</evidence>
<dbReference type="AlphaFoldDB" id="A0A443SLH4"/>
<gene>
    <name evidence="4" type="ORF">B4U80_04001</name>
</gene>
<evidence type="ECO:0000256" key="1">
    <source>
        <dbReference type="ARBA" id="ARBA00004613"/>
    </source>
</evidence>
<comment type="caution">
    <text evidence="4">The sequence shown here is derived from an EMBL/GenBank/DDBJ whole genome shotgun (WGS) entry which is preliminary data.</text>
</comment>
<protein>
    <submittedName>
        <fullName evidence="4">Transferrin-like protein</fullName>
    </submittedName>
</protein>
<dbReference type="GO" id="GO:0005769">
    <property type="term" value="C:early endosome"/>
    <property type="evidence" value="ECO:0007669"/>
    <property type="project" value="TreeGrafter"/>
</dbReference>
<organism evidence="4 5">
    <name type="scientific">Leptotrombidium deliense</name>
    <dbReference type="NCBI Taxonomy" id="299467"/>
    <lineage>
        <taxon>Eukaryota</taxon>
        <taxon>Metazoa</taxon>
        <taxon>Ecdysozoa</taxon>
        <taxon>Arthropoda</taxon>
        <taxon>Chelicerata</taxon>
        <taxon>Arachnida</taxon>
        <taxon>Acari</taxon>
        <taxon>Acariformes</taxon>
        <taxon>Trombidiformes</taxon>
        <taxon>Prostigmata</taxon>
        <taxon>Anystina</taxon>
        <taxon>Parasitengona</taxon>
        <taxon>Trombiculoidea</taxon>
        <taxon>Trombiculidae</taxon>
        <taxon>Leptotrombidium</taxon>
    </lineage>
</organism>
<keyword evidence="5" id="KW-1185">Reference proteome</keyword>
<dbReference type="SUPFAM" id="SSF53850">
    <property type="entry name" value="Periplasmic binding protein-like II"/>
    <property type="match status" value="1"/>
</dbReference>
<dbReference type="Proteomes" id="UP000288716">
    <property type="component" value="Unassembled WGS sequence"/>
</dbReference>
<comment type="subcellular location">
    <subcellularLocation>
        <location evidence="1">Secreted</location>
    </subcellularLocation>
</comment>
<name>A0A443SLH4_9ACAR</name>
<dbReference type="PANTHER" id="PTHR11485:SF57">
    <property type="entry name" value="TRANSFERRIN"/>
    <property type="match status" value="1"/>
</dbReference>
<dbReference type="InterPro" id="IPR001156">
    <property type="entry name" value="Transferrin-like_dom"/>
</dbReference>
<dbReference type="GO" id="GO:0005615">
    <property type="term" value="C:extracellular space"/>
    <property type="evidence" value="ECO:0007669"/>
    <property type="project" value="TreeGrafter"/>
</dbReference>
<dbReference type="PRINTS" id="PR00422">
    <property type="entry name" value="TRANSFERRIN"/>
</dbReference>
<evidence type="ECO:0000256" key="2">
    <source>
        <dbReference type="ARBA" id="ARBA00022525"/>
    </source>
</evidence>
<feature type="non-terminal residue" evidence="4">
    <location>
        <position position="1"/>
    </location>
</feature>
<dbReference type="OrthoDB" id="5914301at2759"/>
<dbReference type="PROSITE" id="PS51408">
    <property type="entry name" value="TRANSFERRIN_LIKE_4"/>
    <property type="match status" value="1"/>
</dbReference>
<dbReference type="GO" id="GO:0006826">
    <property type="term" value="P:iron ion transport"/>
    <property type="evidence" value="ECO:0007669"/>
    <property type="project" value="TreeGrafter"/>
</dbReference>
<evidence type="ECO:0000259" key="3">
    <source>
        <dbReference type="PROSITE" id="PS51408"/>
    </source>
</evidence>
<dbReference type="GO" id="GO:0055037">
    <property type="term" value="C:recycling endosome"/>
    <property type="evidence" value="ECO:0007669"/>
    <property type="project" value="TreeGrafter"/>
</dbReference>
<dbReference type="Gene3D" id="3.40.190.10">
    <property type="entry name" value="Periplasmic binding protein-like II"/>
    <property type="match status" value="2"/>
</dbReference>
<dbReference type="STRING" id="299467.A0A443SLH4"/>